<dbReference type="Proteomes" id="UP000305778">
    <property type="component" value="Unassembled WGS sequence"/>
</dbReference>
<reference evidence="2 3" key="1">
    <citation type="submission" date="2019-04" db="EMBL/GenBank/DDBJ databases">
        <title>Streptomyces oryziradicis sp. nov., a novel actinomycete isolated from rhizosphere soil of rice (Oryza sativa L.).</title>
        <authorList>
            <person name="Li C."/>
        </authorList>
    </citation>
    <scope>NUCLEOTIDE SEQUENCE [LARGE SCALE GENOMIC DNA]</scope>
    <source>
        <strain evidence="2 3">NEAU-C40</strain>
    </source>
</reference>
<keyword evidence="3" id="KW-1185">Reference proteome</keyword>
<dbReference type="AlphaFoldDB" id="A0A4U0RT43"/>
<feature type="region of interest" description="Disordered" evidence="1">
    <location>
        <begin position="42"/>
        <end position="93"/>
    </location>
</feature>
<dbReference type="OrthoDB" id="9815354at2"/>
<feature type="region of interest" description="Disordered" evidence="1">
    <location>
        <begin position="191"/>
        <end position="222"/>
    </location>
</feature>
<name>A0A4U0RT43_9ACTN</name>
<evidence type="ECO:0000313" key="3">
    <source>
        <dbReference type="Proteomes" id="UP000305778"/>
    </source>
</evidence>
<protein>
    <submittedName>
        <fullName evidence="2">Uncharacterized protein</fullName>
    </submittedName>
</protein>
<dbReference type="EMBL" id="SUMC01000111">
    <property type="protein sequence ID" value="TJZ99313.1"/>
    <property type="molecule type" value="Genomic_DNA"/>
</dbReference>
<organism evidence="2 3">
    <name type="scientific">Actinacidiphila oryziradicis</name>
    <dbReference type="NCBI Taxonomy" id="2571141"/>
    <lineage>
        <taxon>Bacteria</taxon>
        <taxon>Bacillati</taxon>
        <taxon>Actinomycetota</taxon>
        <taxon>Actinomycetes</taxon>
        <taxon>Kitasatosporales</taxon>
        <taxon>Streptomycetaceae</taxon>
        <taxon>Actinacidiphila</taxon>
    </lineage>
</organism>
<comment type="caution">
    <text evidence="2">The sequence shown here is derived from an EMBL/GenBank/DDBJ whole genome shotgun (WGS) entry which is preliminary data.</text>
</comment>
<feature type="compositionally biased region" description="Polar residues" evidence="1">
    <location>
        <begin position="213"/>
        <end position="222"/>
    </location>
</feature>
<accession>A0A4U0RT43</accession>
<gene>
    <name evidence="2" type="ORF">FCI23_46360</name>
</gene>
<evidence type="ECO:0000256" key="1">
    <source>
        <dbReference type="SAM" id="MobiDB-lite"/>
    </source>
</evidence>
<evidence type="ECO:0000313" key="2">
    <source>
        <dbReference type="EMBL" id="TJZ99313.1"/>
    </source>
</evidence>
<sequence length="222" mass="23917">MIAGRAGGGTGWAQARHSGRAMLAALIDGERDVHVLAQMAKAACAPRSPVTDRRRPAEAGAAEPENRPGRPVRRSSPWTPAADQPEHPETRAHQPARPALFTMHTTHWEAPSVQVFLFTTSDSGCSALRETPGPGLARCSRQRTVPGPSALQSGRAGLVIRGSSRHPSPFLWAVGGKVTRARLRLVSVHPRHDEQLPWSRRTAVSERHRGRTNDGQSSTSGP</sequence>
<proteinExistence type="predicted"/>